<evidence type="ECO:0000313" key="2">
    <source>
        <dbReference type="EMBL" id="NDY42973.1"/>
    </source>
</evidence>
<dbReference type="InterPro" id="IPR004323">
    <property type="entry name" value="Ion_tolerance_CutA"/>
</dbReference>
<comment type="similarity">
    <text evidence="1">Belongs to the CutA family.</text>
</comment>
<reference evidence="2 3" key="1">
    <citation type="submission" date="2020-02" db="EMBL/GenBank/DDBJ databases">
        <title>Comparative genomics of sulfur disproportionating microorganisms.</title>
        <authorList>
            <person name="Ward L.M."/>
            <person name="Bertran E."/>
            <person name="Johnston D.T."/>
        </authorList>
    </citation>
    <scope>NUCLEOTIDE SEQUENCE [LARGE SCALE GENOMIC DNA]</scope>
    <source>
        <strain evidence="2 3">DSM 100025</strain>
    </source>
</reference>
<evidence type="ECO:0000313" key="3">
    <source>
        <dbReference type="Proteomes" id="UP000469346"/>
    </source>
</evidence>
<organism evidence="2 3">
    <name type="scientific">Dissulfurirhabdus thermomarina</name>
    <dbReference type="NCBI Taxonomy" id="1765737"/>
    <lineage>
        <taxon>Bacteria</taxon>
        <taxon>Deltaproteobacteria</taxon>
        <taxon>Dissulfurirhabdaceae</taxon>
        <taxon>Dissulfurirhabdus</taxon>
    </lineage>
</organism>
<comment type="caution">
    <text evidence="2">The sequence shown here is derived from an EMBL/GenBank/DDBJ whole genome shotgun (WGS) entry which is preliminary data.</text>
</comment>
<dbReference type="PANTHER" id="PTHR23419">
    <property type="entry name" value="DIVALENT CATION TOLERANCE CUTA-RELATED"/>
    <property type="match status" value="1"/>
</dbReference>
<evidence type="ECO:0000256" key="1">
    <source>
        <dbReference type="ARBA" id="ARBA00010169"/>
    </source>
</evidence>
<accession>A0A6N9TS96</accession>
<dbReference type="GO" id="GO:0005507">
    <property type="term" value="F:copper ion binding"/>
    <property type="evidence" value="ECO:0007669"/>
    <property type="project" value="TreeGrafter"/>
</dbReference>
<dbReference type="Proteomes" id="UP000469346">
    <property type="component" value="Unassembled WGS sequence"/>
</dbReference>
<sequence>MSNDTAYLVVTTTAADRADADRLARSLVDRRLAACVQVTGPVTSRYRWQGRVETAEEWLITAKTRADRYPALEAELSRAHPYEVPEILAVPVSAGLPAYLAWIDESLAEPPGG</sequence>
<dbReference type="RefSeq" id="WP_163299099.1">
    <property type="nucleotide sequence ID" value="NZ_JAAGRR010000105.1"/>
</dbReference>
<keyword evidence="3" id="KW-1185">Reference proteome</keyword>
<protein>
    <submittedName>
        <fullName evidence="2">Divalent-cation tolerance protein CutA</fullName>
    </submittedName>
</protein>
<proteinExistence type="inferred from homology"/>
<dbReference type="Pfam" id="PF03091">
    <property type="entry name" value="CutA1"/>
    <property type="match status" value="1"/>
</dbReference>
<dbReference type="SUPFAM" id="SSF54913">
    <property type="entry name" value="GlnB-like"/>
    <property type="match status" value="1"/>
</dbReference>
<dbReference type="PANTHER" id="PTHR23419:SF8">
    <property type="entry name" value="FI09726P"/>
    <property type="match status" value="1"/>
</dbReference>
<gene>
    <name evidence="2" type="ORF">G3N55_08985</name>
</gene>
<name>A0A6N9TS96_DISTH</name>
<dbReference type="InterPro" id="IPR011322">
    <property type="entry name" value="N-reg_PII-like_a/b"/>
</dbReference>
<dbReference type="InterPro" id="IPR015867">
    <property type="entry name" value="N-reg_PII/ATP_PRibTrfase_C"/>
</dbReference>
<dbReference type="GO" id="GO:0010038">
    <property type="term" value="P:response to metal ion"/>
    <property type="evidence" value="ECO:0007669"/>
    <property type="project" value="InterPro"/>
</dbReference>
<dbReference type="AlphaFoldDB" id="A0A6N9TS96"/>
<dbReference type="Gene3D" id="3.30.70.120">
    <property type="match status" value="1"/>
</dbReference>
<dbReference type="EMBL" id="JAAGRR010000105">
    <property type="protein sequence ID" value="NDY42973.1"/>
    <property type="molecule type" value="Genomic_DNA"/>
</dbReference>